<evidence type="ECO:0000313" key="8">
    <source>
        <dbReference type="Proteomes" id="UP001326715"/>
    </source>
</evidence>
<dbReference type="OrthoDB" id="862900at2"/>
<reference evidence="6 8" key="2">
    <citation type="submission" date="2023-11" db="EMBL/GenBank/DDBJ databases">
        <title>MicrobeMod: A computational toolkit for identifying prokaryotic methylation and restriction-modification with nanopore sequencing.</title>
        <authorList>
            <person name="Crits-Christoph A."/>
            <person name="Kang S.C."/>
            <person name="Lee H."/>
            <person name="Ostrov N."/>
        </authorList>
    </citation>
    <scope>NUCLEOTIDE SEQUENCE [LARGE SCALE GENOMIC DNA]</scope>
    <source>
        <strain evidence="6 8">ATCC 23090</strain>
    </source>
</reference>
<dbReference type="AlphaFoldDB" id="A0A1K1SR77"/>
<accession>A0A1K1SR77</accession>
<dbReference type="Gene3D" id="2.40.160.10">
    <property type="entry name" value="Porin"/>
    <property type="match status" value="1"/>
</dbReference>
<sequence length="456" mass="51916">MNKVWYLLLPVFLLQLVSSAQSKEDTSSLFRAFRKGTLHGHLRNIMMVTNNASGLTNYRADAIGGHILYETDSFHGFRFSAGMHFSYRLFSSGLTTPDPATNVLSRYESTLFDISNMDARNKVMLLSVLNVSYQYKSGKITFGRQLLNTPFVNTQDNRMQPTSVEGIYTTINKNKWKIETGWLYRIAPRGTLHWYGIGASLGKYPQGTNNDGAKGNYLNNVQSHGIGLLGIHFLPKEYVHFQLWEQYSENLFNTLLLQADYKIPAANHTWITGIQLIQQQVVHQGGNAETSKTYFNPSDHVHIIGVRAGWENDRGQVLVNYTRITGSGRFTMPREWGTEPLFTFLSRERNEGAGNVNAATITAMWSFFNKHLVLDAGYGRYLMPDVKQYVLNKYGVPSYDHYKLGINYWGSGWMSNMKIAALMIYKGEKGADYNNLRYVINKVDLTHFACVINYIF</sequence>
<reference evidence="5 7" key="1">
    <citation type="submission" date="2016-11" db="EMBL/GenBank/DDBJ databases">
        <authorList>
            <person name="Jaros S."/>
            <person name="Januszkiewicz K."/>
            <person name="Wedrychowicz H."/>
        </authorList>
    </citation>
    <scope>NUCLEOTIDE SEQUENCE [LARGE SCALE GENOMIC DNA]</scope>
    <source>
        <strain evidence="5 7">DSM 784</strain>
    </source>
</reference>
<proteinExistence type="inferred from homology"/>
<dbReference type="EMBL" id="CP140154">
    <property type="protein sequence ID" value="WQG89035.1"/>
    <property type="molecule type" value="Genomic_DNA"/>
</dbReference>
<evidence type="ECO:0000256" key="2">
    <source>
        <dbReference type="ARBA" id="ARBA00022448"/>
    </source>
</evidence>
<dbReference type="InterPro" id="IPR005318">
    <property type="entry name" value="OM_porin_bac"/>
</dbReference>
<dbReference type="Proteomes" id="UP000183788">
    <property type="component" value="Unassembled WGS sequence"/>
</dbReference>
<protein>
    <submittedName>
        <fullName evidence="6">OprD family outer membrane porin</fullName>
    </submittedName>
    <submittedName>
        <fullName evidence="5">Outer membrane porin, OprD family</fullName>
    </submittedName>
</protein>
<keyword evidence="3 4" id="KW-0732">Signal</keyword>
<evidence type="ECO:0000313" key="7">
    <source>
        <dbReference type="Proteomes" id="UP000183788"/>
    </source>
</evidence>
<dbReference type="Proteomes" id="UP001326715">
    <property type="component" value="Chromosome"/>
</dbReference>
<dbReference type="Pfam" id="PF03573">
    <property type="entry name" value="OprD"/>
    <property type="match status" value="1"/>
</dbReference>
<evidence type="ECO:0000256" key="3">
    <source>
        <dbReference type="ARBA" id="ARBA00022729"/>
    </source>
</evidence>
<evidence type="ECO:0000256" key="1">
    <source>
        <dbReference type="ARBA" id="ARBA00009075"/>
    </source>
</evidence>
<evidence type="ECO:0000256" key="4">
    <source>
        <dbReference type="SAM" id="SignalP"/>
    </source>
</evidence>
<keyword evidence="2" id="KW-0813">Transport</keyword>
<dbReference type="GO" id="GO:0016020">
    <property type="term" value="C:membrane"/>
    <property type="evidence" value="ECO:0007669"/>
    <property type="project" value="InterPro"/>
</dbReference>
<comment type="similarity">
    <text evidence="1">Belongs to the outer membrane porin (Opr) (TC 1.B.25) family.</text>
</comment>
<feature type="chain" id="PRO_5012362960" evidence="4">
    <location>
        <begin position="23"/>
        <end position="456"/>
    </location>
</feature>
<evidence type="ECO:0000313" key="6">
    <source>
        <dbReference type="EMBL" id="WQG89035.1"/>
    </source>
</evidence>
<keyword evidence="8" id="KW-1185">Reference proteome</keyword>
<dbReference type="STRING" id="1004.SAMN05661012_05964"/>
<dbReference type="RefSeq" id="WP_143150942.1">
    <property type="nucleotide sequence ID" value="NZ_CP139972.1"/>
</dbReference>
<feature type="signal peptide" evidence="4">
    <location>
        <begin position="1"/>
        <end position="22"/>
    </location>
</feature>
<name>A0A1K1SR77_9BACT</name>
<evidence type="ECO:0000313" key="5">
    <source>
        <dbReference type="EMBL" id="SFW86802.1"/>
    </source>
</evidence>
<gene>
    <name evidence="5" type="ORF">SAMN05661012_05964</name>
    <name evidence="6" type="ORF">SR876_29325</name>
</gene>
<organism evidence="5 7">
    <name type="scientific">Chitinophaga sancti</name>
    <dbReference type="NCBI Taxonomy" id="1004"/>
    <lineage>
        <taxon>Bacteria</taxon>
        <taxon>Pseudomonadati</taxon>
        <taxon>Bacteroidota</taxon>
        <taxon>Chitinophagia</taxon>
        <taxon>Chitinophagales</taxon>
        <taxon>Chitinophagaceae</taxon>
        <taxon>Chitinophaga</taxon>
    </lineage>
</organism>
<dbReference type="EMBL" id="FPIZ01000030">
    <property type="protein sequence ID" value="SFW86802.1"/>
    <property type="molecule type" value="Genomic_DNA"/>
</dbReference>
<dbReference type="InterPro" id="IPR023614">
    <property type="entry name" value="Porin_dom_sf"/>
</dbReference>